<feature type="compositionally biased region" description="Basic and acidic residues" evidence="1">
    <location>
        <begin position="1"/>
        <end position="19"/>
    </location>
</feature>
<keyword evidence="3" id="KW-1185">Reference proteome</keyword>
<name>A0A813F6V8_POLGL</name>
<evidence type="ECO:0000313" key="2">
    <source>
        <dbReference type="EMBL" id="CAE8609982.1"/>
    </source>
</evidence>
<dbReference type="AlphaFoldDB" id="A0A813F6V8"/>
<protein>
    <submittedName>
        <fullName evidence="2">Uncharacterized protein</fullName>
    </submittedName>
</protein>
<dbReference type="EMBL" id="CAJNNV010024480">
    <property type="protein sequence ID" value="CAE8609982.1"/>
    <property type="molecule type" value="Genomic_DNA"/>
</dbReference>
<evidence type="ECO:0000256" key="1">
    <source>
        <dbReference type="SAM" id="MobiDB-lite"/>
    </source>
</evidence>
<dbReference type="Proteomes" id="UP000654075">
    <property type="component" value="Unassembled WGS sequence"/>
</dbReference>
<organism evidence="2 3">
    <name type="scientific">Polarella glacialis</name>
    <name type="common">Dinoflagellate</name>
    <dbReference type="NCBI Taxonomy" id="89957"/>
    <lineage>
        <taxon>Eukaryota</taxon>
        <taxon>Sar</taxon>
        <taxon>Alveolata</taxon>
        <taxon>Dinophyceae</taxon>
        <taxon>Suessiales</taxon>
        <taxon>Suessiaceae</taxon>
        <taxon>Polarella</taxon>
    </lineage>
</organism>
<reference evidence="2" key="1">
    <citation type="submission" date="2021-02" db="EMBL/GenBank/DDBJ databases">
        <authorList>
            <person name="Dougan E. K."/>
            <person name="Rhodes N."/>
            <person name="Thang M."/>
            <person name="Chan C."/>
        </authorList>
    </citation>
    <scope>NUCLEOTIDE SEQUENCE</scope>
</reference>
<gene>
    <name evidence="2" type="ORF">PGLA1383_LOCUS27809</name>
</gene>
<evidence type="ECO:0000313" key="3">
    <source>
        <dbReference type="Proteomes" id="UP000654075"/>
    </source>
</evidence>
<comment type="caution">
    <text evidence="2">The sequence shown here is derived from an EMBL/GenBank/DDBJ whole genome shotgun (WGS) entry which is preliminary data.</text>
</comment>
<feature type="region of interest" description="Disordered" evidence="1">
    <location>
        <begin position="1"/>
        <end position="29"/>
    </location>
</feature>
<proteinExistence type="predicted"/>
<sequence>GTKDVDVQPSDAKRPRRESSGAASCVDPNVDSEVESLEVRFFASDVAELAELVTQAVNEGPG</sequence>
<feature type="non-terminal residue" evidence="2">
    <location>
        <position position="62"/>
    </location>
</feature>
<accession>A0A813F6V8</accession>